<reference evidence="2 3" key="1">
    <citation type="submission" date="2024-02" db="EMBL/GenBank/DDBJ databases">
        <title>de novo genome assembly of Solanum bulbocastanum strain 11H21.</title>
        <authorList>
            <person name="Hosaka A.J."/>
        </authorList>
    </citation>
    <scope>NUCLEOTIDE SEQUENCE [LARGE SCALE GENOMIC DNA]</scope>
    <source>
        <tissue evidence="2">Young leaves</tissue>
    </source>
</reference>
<dbReference type="SUPFAM" id="SSF81383">
    <property type="entry name" value="F-box domain"/>
    <property type="match status" value="1"/>
</dbReference>
<keyword evidence="3" id="KW-1185">Reference proteome</keyword>
<evidence type="ECO:0000259" key="1">
    <source>
        <dbReference type="Pfam" id="PF12937"/>
    </source>
</evidence>
<name>A0AAN8U260_SOLBU</name>
<dbReference type="EMBL" id="JBANQN010000003">
    <property type="protein sequence ID" value="KAK6794447.1"/>
    <property type="molecule type" value="Genomic_DNA"/>
</dbReference>
<dbReference type="SUPFAM" id="SSF52047">
    <property type="entry name" value="RNI-like"/>
    <property type="match status" value="1"/>
</dbReference>
<proteinExistence type="predicted"/>
<evidence type="ECO:0000313" key="2">
    <source>
        <dbReference type="EMBL" id="KAK6794447.1"/>
    </source>
</evidence>
<sequence length="571" mass="65883">MEKGDSSVRRWEDLDIDILVKILQSFDLFELTSGLAHVCSAWRLACSDQLLWMTLDLSILKSNYIKIPLEPYVYVDCQSDKTLTSLLKICLNLSSGNIRTLIFHYNLYVSDDQLTYTAERCPRLKRLVMPAWNRIKKTGICRAIHMWKDLESLTMPSIANPPYVMEEIARSCKNFAELKIMGPCDMLFASTLVSFLPNLKVLSVRCTLLSKSALVTILDGLKKLEVLNISHCVITEDPPPAPKKILAKLDDSILEKASRLHKFLTCMSDSCIMCQRSRNDEGLMRWYKYEELWKVDELIMVTTRYFEEEIPRTVISEEELMGLIQRRWQSRLRSISAWQLACCDQLLWKTLGLSIYLNLSCGNILTLLFHYNLYVCTDQLTYTAERCPRLKRFVMPAWNRIERTGICRAIRMWEDLESLTMPSIVNPPFVMEEIARSCKNFSELKIMGPCDMLFASTLVSFLPNLKVLSVRCTVLSKSVLVTILDRLKKLAVLNISHCIITEDLPPPAPKKILTELDESILEKASKLCEFLTCMSDSCIMCQRTRNDEGLMRWYKYEEGLWKVDEVRSLAI</sequence>
<dbReference type="PANTHER" id="PTHR38926:SF13">
    <property type="entry name" value="F-BOX DOMAIN CONTAINING PROTEIN, EXPRESSED"/>
    <property type="match status" value="1"/>
</dbReference>
<dbReference type="InterPro" id="IPR001810">
    <property type="entry name" value="F-box_dom"/>
</dbReference>
<evidence type="ECO:0000313" key="3">
    <source>
        <dbReference type="Proteomes" id="UP001371456"/>
    </source>
</evidence>
<dbReference type="AlphaFoldDB" id="A0AAN8U260"/>
<dbReference type="Gene3D" id="3.80.10.10">
    <property type="entry name" value="Ribonuclease Inhibitor"/>
    <property type="match status" value="2"/>
</dbReference>
<comment type="caution">
    <text evidence="2">The sequence shown here is derived from an EMBL/GenBank/DDBJ whole genome shotgun (WGS) entry which is preliminary data.</text>
</comment>
<feature type="domain" description="F-box" evidence="1">
    <location>
        <begin position="17"/>
        <end position="57"/>
    </location>
</feature>
<gene>
    <name evidence="2" type="ORF">RDI58_007900</name>
</gene>
<dbReference type="InterPro" id="IPR036047">
    <property type="entry name" value="F-box-like_dom_sf"/>
</dbReference>
<organism evidence="2 3">
    <name type="scientific">Solanum bulbocastanum</name>
    <name type="common">Wild potato</name>
    <dbReference type="NCBI Taxonomy" id="147425"/>
    <lineage>
        <taxon>Eukaryota</taxon>
        <taxon>Viridiplantae</taxon>
        <taxon>Streptophyta</taxon>
        <taxon>Embryophyta</taxon>
        <taxon>Tracheophyta</taxon>
        <taxon>Spermatophyta</taxon>
        <taxon>Magnoliopsida</taxon>
        <taxon>eudicotyledons</taxon>
        <taxon>Gunneridae</taxon>
        <taxon>Pentapetalae</taxon>
        <taxon>asterids</taxon>
        <taxon>lamiids</taxon>
        <taxon>Solanales</taxon>
        <taxon>Solanaceae</taxon>
        <taxon>Solanoideae</taxon>
        <taxon>Solaneae</taxon>
        <taxon>Solanum</taxon>
    </lineage>
</organism>
<protein>
    <recommendedName>
        <fullName evidence="1">F-box domain-containing protein</fullName>
    </recommendedName>
</protein>
<dbReference type="Proteomes" id="UP001371456">
    <property type="component" value="Unassembled WGS sequence"/>
</dbReference>
<dbReference type="PANTHER" id="PTHR38926">
    <property type="entry name" value="F-BOX DOMAIN CONTAINING PROTEIN, EXPRESSED"/>
    <property type="match status" value="1"/>
</dbReference>
<dbReference type="Gene3D" id="1.20.1280.50">
    <property type="match status" value="1"/>
</dbReference>
<dbReference type="InterPro" id="IPR032675">
    <property type="entry name" value="LRR_dom_sf"/>
</dbReference>
<dbReference type="Pfam" id="PF12937">
    <property type="entry name" value="F-box-like"/>
    <property type="match status" value="1"/>
</dbReference>
<accession>A0AAN8U260</accession>